<dbReference type="Proteomes" id="UP001501742">
    <property type="component" value="Unassembled WGS sequence"/>
</dbReference>
<dbReference type="Gene3D" id="3.40.50.150">
    <property type="entry name" value="Vaccinia Virus protein VP39"/>
    <property type="match status" value="1"/>
</dbReference>
<dbReference type="Pfam" id="PF01555">
    <property type="entry name" value="N6_N4_Mtase"/>
    <property type="match status" value="1"/>
</dbReference>
<reference evidence="7" key="1">
    <citation type="journal article" date="2019" name="Int. J. Syst. Evol. Microbiol.">
        <title>The Global Catalogue of Microorganisms (GCM) 10K type strain sequencing project: providing services to taxonomists for standard genome sequencing and annotation.</title>
        <authorList>
            <consortium name="The Broad Institute Genomics Platform"/>
            <consortium name="The Broad Institute Genome Sequencing Center for Infectious Disease"/>
            <person name="Wu L."/>
            <person name="Ma J."/>
        </authorList>
    </citation>
    <scope>NUCLEOTIDE SEQUENCE [LARGE SCALE GENOMIC DNA]</scope>
    <source>
        <strain evidence="7">JCM 12140</strain>
    </source>
</reference>
<dbReference type="InterPro" id="IPR029063">
    <property type="entry name" value="SAM-dependent_MTases_sf"/>
</dbReference>
<dbReference type="InterPro" id="IPR002052">
    <property type="entry name" value="DNA_methylase_N6_adenine_CS"/>
</dbReference>
<dbReference type="RefSeq" id="WP_204607418.1">
    <property type="nucleotide sequence ID" value="NZ_BAAAJX010000017.1"/>
</dbReference>
<dbReference type="InterPro" id="IPR002941">
    <property type="entry name" value="DNA_methylase_N4/N6"/>
</dbReference>
<dbReference type="EMBL" id="BAAAJX010000017">
    <property type="protein sequence ID" value="GAA1494731.1"/>
    <property type="molecule type" value="Genomic_DNA"/>
</dbReference>
<evidence type="ECO:0000256" key="1">
    <source>
        <dbReference type="ARBA" id="ARBA00006594"/>
    </source>
</evidence>
<name>A0ABP4KBJ9_9MICO</name>
<dbReference type="SUPFAM" id="SSF53335">
    <property type="entry name" value="S-adenosyl-L-methionine-dependent methyltransferases"/>
    <property type="match status" value="1"/>
</dbReference>
<keyword evidence="3" id="KW-0808">Transferase</keyword>
<comment type="caution">
    <text evidence="6">The sequence shown here is derived from an EMBL/GenBank/DDBJ whole genome shotgun (WGS) entry which is preliminary data.</text>
</comment>
<accession>A0ABP4KBJ9</accession>
<organism evidence="6 7">
    <name type="scientific">Curtobacterium herbarum</name>
    <dbReference type="NCBI Taxonomy" id="150122"/>
    <lineage>
        <taxon>Bacteria</taxon>
        <taxon>Bacillati</taxon>
        <taxon>Actinomycetota</taxon>
        <taxon>Actinomycetes</taxon>
        <taxon>Micrococcales</taxon>
        <taxon>Microbacteriaceae</taxon>
        <taxon>Curtobacterium</taxon>
    </lineage>
</organism>
<gene>
    <name evidence="6" type="ORF">GCM10009627_30770</name>
</gene>
<evidence type="ECO:0000256" key="3">
    <source>
        <dbReference type="ARBA" id="ARBA00022679"/>
    </source>
</evidence>
<keyword evidence="2" id="KW-0489">Methyltransferase</keyword>
<protein>
    <recommendedName>
        <fullName evidence="5">DNA methylase N-4/N-6 domain-containing protein</fullName>
    </recommendedName>
</protein>
<evidence type="ECO:0000259" key="5">
    <source>
        <dbReference type="Pfam" id="PF01555"/>
    </source>
</evidence>
<feature type="region of interest" description="Disordered" evidence="4">
    <location>
        <begin position="1"/>
        <end position="36"/>
    </location>
</feature>
<evidence type="ECO:0000256" key="2">
    <source>
        <dbReference type="ARBA" id="ARBA00022603"/>
    </source>
</evidence>
<sequence length="254" mass="28463">MTLISRPDQDLDQPASLPEPTALPIRSARRQSGAATNDLVMSSSAGNNADVFPDILDLYVDHGATVADVTFGNGAFWSKVDRTDITLLATDLRDGVDCRDLPYESGSIDAVVLDPPYMHTPGQGAHVGHQNFENYYRNNATQSTSGAKYHEAVLELYFDAAREALRVLRDGGMFIVKCQDEVCANKQRLTHVELINEIEPMGFQTEDLFVVTRLTKPGVSRQIRQRHARKNHSYFLVFWKAPKTRRWPGRIESD</sequence>
<comment type="similarity">
    <text evidence="1">Belongs to the N(4)/N(6)-methyltransferase family.</text>
</comment>
<evidence type="ECO:0000313" key="7">
    <source>
        <dbReference type="Proteomes" id="UP001501742"/>
    </source>
</evidence>
<dbReference type="PROSITE" id="PS00092">
    <property type="entry name" value="N6_MTASE"/>
    <property type="match status" value="1"/>
</dbReference>
<feature type="domain" description="DNA methylase N-4/N-6" evidence="5">
    <location>
        <begin position="108"/>
        <end position="244"/>
    </location>
</feature>
<proteinExistence type="inferred from homology"/>
<keyword evidence="7" id="KW-1185">Reference proteome</keyword>
<evidence type="ECO:0000256" key="4">
    <source>
        <dbReference type="SAM" id="MobiDB-lite"/>
    </source>
</evidence>
<evidence type="ECO:0000313" key="6">
    <source>
        <dbReference type="EMBL" id="GAA1494731.1"/>
    </source>
</evidence>